<gene>
    <name evidence="1" type="ORF">TNIN_45391</name>
</gene>
<organism evidence="1 2">
    <name type="scientific">Trichonephila inaurata madagascariensis</name>
    <dbReference type="NCBI Taxonomy" id="2747483"/>
    <lineage>
        <taxon>Eukaryota</taxon>
        <taxon>Metazoa</taxon>
        <taxon>Ecdysozoa</taxon>
        <taxon>Arthropoda</taxon>
        <taxon>Chelicerata</taxon>
        <taxon>Arachnida</taxon>
        <taxon>Araneae</taxon>
        <taxon>Araneomorphae</taxon>
        <taxon>Entelegynae</taxon>
        <taxon>Araneoidea</taxon>
        <taxon>Nephilidae</taxon>
        <taxon>Trichonephila</taxon>
        <taxon>Trichonephila inaurata</taxon>
    </lineage>
</organism>
<evidence type="ECO:0000313" key="1">
    <source>
        <dbReference type="EMBL" id="GFS59017.1"/>
    </source>
</evidence>
<evidence type="ECO:0000313" key="2">
    <source>
        <dbReference type="Proteomes" id="UP000886998"/>
    </source>
</evidence>
<protein>
    <submittedName>
        <fullName evidence="1">Uncharacterized protein</fullName>
    </submittedName>
</protein>
<name>A0A8X6MIF4_9ARAC</name>
<dbReference type="AlphaFoldDB" id="A0A8X6MIF4"/>
<keyword evidence="2" id="KW-1185">Reference proteome</keyword>
<dbReference type="OrthoDB" id="6430237at2759"/>
<dbReference type="EMBL" id="BMAV01027394">
    <property type="protein sequence ID" value="GFS59017.1"/>
    <property type="molecule type" value="Genomic_DNA"/>
</dbReference>
<reference evidence="1" key="1">
    <citation type="submission" date="2020-08" db="EMBL/GenBank/DDBJ databases">
        <title>Multicomponent nature underlies the extraordinary mechanical properties of spider dragline silk.</title>
        <authorList>
            <person name="Kono N."/>
            <person name="Nakamura H."/>
            <person name="Mori M."/>
            <person name="Yoshida Y."/>
            <person name="Ohtoshi R."/>
            <person name="Malay A.D."/>
            <person name="Moran D.A.P."/>
            <person name="Tomita M."/>
            <person name="Numata K."/>
            <person name="Arakawa K."/>
        </authorList>
    </citation>
    <scope>NUCLEOTIDE SEQUENCE</scope>
</reference>
<dbReference type="Proteomes" id="UP000886998">
    <property type="component" value="Unassembled WGS sequence"/>
</dbReference>
<accession>A0A8X6MIF4</accession>
<comment type="caution">
    <text evidence="1">The sequence shown here is derived from an EMBL/GenBank/DDBJ whole genome shotgun (WGS) entry which is preliminary data.</text>
</comment>
<sequence length="97" mass="10601">MNSLALNIDAASSVTLTNHGCARGLERGPRLSPQVLKILHCNNNDLSTLATRTELDQLLGKADLSKVQVIAIHEIILKKTTALKIRGYNILRAKRST</sequence>
<proteinExistence type="predicted"/>